<dbReference type="InterPro" id="IPR036812">
    <property type="entry name" value="NAD(P)_OxRdtase_dom_sf"/>
</dbReference>
<dbReference type="InterPro" id="IPR020471">
    <property type="entry name" value="AKR"/>
</dbReference>
<dbReference type="Proteomes" id="UP001500943">
    <property type="component" value="Unassembled WGS sequence"/>
</dbReference>
<feature type="domain" description="NADP-dependent oxidoreductase" evidence="1">
    <location>
        <begin position="18"/>
        <end position="316"/>
    </location>
</feature>
<dbReference type="RefSeq" id="WP_343922748.1">
    <property type="nucleotide sequence ID" value="NZ_BAAAKW010000009.1"/>
</dbReference>
<proteinExistence type="predicted"/>
<accession>A0ABP4FZT1</accession>
<dbReference type="InterPro" id="IPR023210">
    <property type="entry name" value="NADP_OxRdtase_dom"/>
</dbReference>
<comment type="caution">
    <text evidence="2">The sequence shown here is derived from an EMBL/GenBank/DDBJ whole genome shotgun (WGS) entry which is preliminary data.</text>
</comment>
<dbReference type="EMBL" id="BAAAKW010000009">
    <property type="protein sequence ID" value="GAA1208139.1"/>
    <property type="molecule type" value="Genomic_DNA"/>
</dbReference>
<dbReference type="SUPFAM" id="SSF51430">
    <property type="entry name" value="NAD(P)-linked oxidoreductase"/>
    <property type="match status" value="1"/>
</dbReference>
<keyword evidence="3" id="KW-1185">Reference proteome</keyword>
<name>A0ABP4FZT1_9MICO</name>
<dbReference type="PANTHER" id="PTHR42686">
    <property type="entry name" value="GH17980P-RELATED"/>
    <property type="match status" value="1"/>
</dbReference>
<evidence type="ECO:0000313" key="3">
    <source>
        <dbReference type="Proteomes" id="UP001500943"/>
    </source>
</evidence>
<organism evidence="2 3">
    <name type="scientific">Rhodoglobus aureus</name>
    <dbReference type="NCBI Taxonomy" id="191497"/>
    <lineage>
        <taxon>Bacteria</taxon>
        <taxon>Bacillati</taxon>
        <taxon>Actinomycetota</taxon>
        <taxon>Actinomycetes</taxon>
        <taxon>Micrococcales</taxon>
        <taxon>Microbacteriaceae</taxon>
        <taxon>Rhodoglobus</taxon>
    </lineage>
</organism>
<evidence type="ECO:0000313" key="2">
    <source>
        <dbReference type="EMBL" id="GAA1208139.1"/>
    </source>
</evidence>
<dbReference type="Pfam" id="PF00248">
    <property type="entry name" value="Aldo_ket_red"/>
    <property type="match status" value="1"/>
</dbReference>
<dbReference type="Gene3D" id="3.20.20.100">
    <property type="entry name" value="NADP-dependent oxidoreductase domain"/>
    <property type="match status" value="1"/>
</dbReference>
<evidence type="ECO:0000259" key="1">
    <source>
        <dbReference type="Pfam" id="PF00248"/>
    </source>
</evidence>
<sequence length="337" mass="36140">MTERALGRGGLRVGPNAFGVAPIANLAREVSDESAFETLEAAWSSGVRYFDTAPHYGVGLGERRLGEFLRTKPREEYILSTKVGLLLVENPSGEQHDDEGFAVTTNMMRRRDYSADGVRKSLDDSLERMGIGHVDVVFVHDPDDHYREAMEGAFPAMDALRNEGVITSYGAGMNQTAMLADFVENTDLDVVMCAGRYTLLEQGGLGDLFPAATERDVSIVAAAVFNSGLLARDRPPVGANYDYRPAPESLIARVNAIADVCEAHGVQLPAAALQFALGDPAVATVCTGARSAEQVHHNVALSELPIPDALWADLASAGLIDSVALRPTREASQRSSP</sequence>
<reference evidence="3" key="1">
    <citation type="journal article" date="2019" name="Int. J. Syst. Evol. Microbiol.">
        <title>The Global Catalogue of Microorganisms (GCM) 10K type strain sequencing project: providing services to taxonomists for standard genome sequencing and annotation.</title>
        <authorList>
            <consortium name="The Broad Institute Genomics Platform"/>
            <consortium name="The Broad Institute Genome Sequencing Center for Infectious Disease"/>
            <person name="Wu L."/>
            <person name="Ma J."/>
        </authorList>
    </citation>
    <scope>NUCLEOTIDE SEQUENCE [LARGE SCALE GENOMIC DNA]</scope>
    <source>
        <strain evidence="3">JCM 12762</strain>
    </source>
</reference>
<dbReference type="PANTHER" id="PTHR42686:SF1">
    <property type="entry name" value="GH17980P-RELATED"/>
    <property type="match status" value="1"/>
</dbReference>
<protein>
    <submittedName>
        <fullName evidence="2">Aldo/keto reductase</fullName>
    </submittedName>
</protein>
<gene>
    <name evidence="2" type="ORF">GCM10009655_04180</name>
</gene>
<dbReference type="CDD" id="cd19152">
    <property type="entry name" value="AKR_AKR15A"/>
    <property type="match status" value="1"/>
</dbReference>